<dbReference type="InterPro" id="IPR009057">
    <property type="entry name" value="Homeodomain-like_sf"/>
</dbReference>
<evidence type="ECO:0000256" key="2">
    <source>
        <dbReference type="PROSITE-ProRule" id="PRU00335"/>
    </source>
</evidence>
<dbReference type="InterPro" id="IPR001647">
    <property type="entry name" value="HTH_TetR"/>
</dbReference>
<dbReference type="GeneID" id="91374954"/>
<proteinExistence type="predicted"/>
<dbReference type="RefSeq" id="WP_328660461.1">
    <property type="nucleotide sequence ID" value="NZ_CP108014.1"/>
</dbReference>
<protein>
    <submittedName>
        <fullName evidence="5">TetR/AcrR family transcriptional regulator</fullName>
    </submittedName>
</protein>
<organism evidence="5 6">
    <name type="scientific">Nocardia salmonicida</name>
    <dbReference type="NCBI Taxonomy" id="53431"/>
    <lineage>
        <taxon>Bacteria</taxon>
        <taxon>Bacillati</taxon>
        <taxon>Actinomycetota</taxon>
        <taxon>Actinomycetes</taxon>
        <taxon>Mycobacteriales</taxon>
        <taxon>Nocardiaceae</taxon>
        <taxon>Nocardia</taxon>
    </lineage>
</organism>
<evidence type="ECO:0000259" key="4">
    <source>
        <dbReference type="PROSITE" id="PS50977"/>
    </source>
</evidence>
<gene>
    <name evidence="5" type="ORF">OG308_11880</name>
</gene>
<accession>A0ABZ1NF73</accession>
<dbReference type="Proteomes" id="UP001621418">
    <property type="component" value="Chromosome"/>
</dbReference>
<dbReference type="Gene3D" id="1.10.357.10">
    <property type="entry name" value="Tetracycline Repressor, domain 2"/>
    <property type="match status" value="1"/>
</dbReference>
<dbReference type="InterPro" id="IPR050109">
    <property type="entry name" value="HTH-type_TetR-like_transc_reg"/>
</dbReference>
<dbReference type="PANTHER" id="PTHR30055">
    <property type="entry name" value="HTH-TYPE TRANSCRIPTIONAL REGULATOR RUTR"/>
    <property type="match status" value="1"/>
</dbReference>
<dbReference type="EMBL" id="CP109527">
    <property type="protein sequence ID" value="WTY38478.1"/>
    <property type="molecule type" value="Genomic_DNA"/>
</dbReference>
<name>A0ABZ1NF73_9NOCA</name>
<feature type="domain" description="HTH tetR-type" evidence="4">
    <location>
        <begin position="22"/>
        <end position="82"/>
    </location>
</feature>
<dbReference type="SUPFAM" id="SSF48498">
    <property type="entry name" value="Tetracyclin repressor-like, C-terminal domain"/>
    <property type="match status" value="1"/>
</dbReference>
<sequence>MTASELDDGRRYRGAAPGQRQQERRARLIEAATEAFGVDGYRNTTVTTVCAAAGVGKRYFYESFTDSEDLLLEVYRETAARMIEAIHTGLSDPDADVDTQVRVGLTAYFQLIRDDPRVPRIAFFEILGVSPAVDRAYYGVLDALVDICMALVTPHVDLETHPAVSVRTVLFGLVGAIVIIAQKWVLDEYRQPLTDVVESGCLVISAVLTRIGPDGKATRSVERGAN</sequence>
<reference evidence="5 6" key="1">
    <citation type="submission" date="2022-10" db="EMBL/GenBank/DDBJ databases">
        <title>The complete genomes of actinobacterial strains from the NBC collection.</title>
        <authorList>
            <person name="Joergensen T.S."/>
            <person name="Alvarez Arevalo M."/>
            <person name="Sterndorff E.B."/>
            <person name="Faurdal D."/>
            <person name="Vuksanovic O."/>
            <person name="Mourched A.-S."/>
            <person name="Charusanti P."/>
            <person name="Shaw S."/>
            <person name="Blin K."/>
            <person name="Weber T."/>
        </authorList>
    </citation>
    <scope>NUCLEOTIDE SEQUENCE [LARGE SCALE GENOMIC DNA]</scope>
    <source>
        <strain evidence="5 6">NBC_01413</strain>
    </source>
</reference>
<evidence type="ECO:0000256" key="3">
    <source>
        <dbReference type="SAM" id="MobiDB-lite"/>
    </source>
</evidence>
<dbReference type="InterPro" id="IPR036271">
    <property type="entry name" value="Tet_transcr_reg_TetR-rel_C_sf"/>
</dbReference>
<evidence type="ECO:0000256" key="1">
    <source>
        <dbReference type="ARBA" id="ARBA00023125"/>
    </source>
</evidence>
<feature type="region of interest" description="Disordered" evidence="3">
    <location>
        <begin position="1"/>
        <end position="23"/>
    </location>
</feature>
<dbReference type="PROSITE" id="PS50977">
    <property type="entry name" value="HTH_TETR_2"/>
    <property type="match status" value="1"/>
</dbReference>
<dbReference type="SUPFAM" id="SSF46689">
    <property type="entry name" value="Homeodomain-like"/>
    <property type="match status" value="1"/>
</dbReference>
<keyword evidence="1 2" id="KW-0238">DNA-binding</keyword>
<dbReference type="Pfam" id="PF00440">
    <property type="entry name" value="TetR_N"/>
    <property type="match status" value="1"/>
</dbReference>
<dbReference type="PANTHER" id="PTHR30055:SF226">
    <property type="entry name" value="HTH-TYPE TRANSCRIPTIONAL REGULATOR PKSA"/>
    <property type="match status" value="1"/>
</dbReference>
<keyword evidence="6" id="KW-1185">Reference proteome</keyword>
<evidence type="ECO:0000313" key="6">
    <source>
        <dbReference type="Proteomes" id="UP001621418"/>
    </source>
</evidence>
<feature type="DNA-binding region" description="H-T-H motif" evidence="2">
    <location>
        <begin position="45"/>
        <end position="64"/>
    </location>
</feature>
<evidence type="ECO:0000313" key="5">
    <source>
        <dbReference type="EMBL" id="WTY38478.1"/>
    </source>
</evidence>